<evidence type="ECO:0000313" key="2">
    <source>
        <dbReference type="EMBL" id="PVE65369.1"/>
    </source>
</evidence>
<evidence type="ECO:0000313" key="3">
    <source>
        <dbReference type="Proteomes" id="UP000244649"/>
    </source>
</evidence>
<proteinExistence type="predicted"/>
<evidence type="ECO:0000256" key="1">
    <source>
        <dbReference type="SAM" id="MobiDB-lite"/>
    </source>
</evidence>
<dbReference type="AlphaFoldDB" id="A0A2T7W6Y5"/>
<comment type="caution">
    <text evidence="2">The sequence shown here is derived from an EMBL/GenBank/DDBJ whole genome shotgun (WGS) entry which is preliminary data.</text>
</comment>
<dbReference type="RefSeq" id="WP_116538248.1">
    <property type="nucleotide sequence ID" value="NZ_QDFT01000039.1"/>
</dbReference>
<reference evidence="2 3" key="1">
    <citation type="submission" date="2018-04" db="EMBL/GenBank/DDBJ databases">
        <authorList>
            <person name="Go L.Y."/>
            <person name="Mitchell J.A."/>
        </authorList>
    </citation>
    <scope>NUCLEOTIDE SEQUENCE [LARGE SCALE GENOMIC DNA]</scope>
    <source>
        <strain evidence="2 3">TPD7010</strain>
    </source>
</reference>
<accession>A0A2T7W6Y5</accession>
<organism evidence="2 3">
    <name type="scientific">Microbacterium testaceum</name>
    <name type="common">Aureobacterium testaceum</name>
    <name type="synonym">Brevibacterium testaceum</name>
    <dbReference type="NCBI Taxonomy" id="2033"/>
    <lineage>
        <taxon>Bacteria</taxon>
        <taxon>Bacillati</taxon>
        <taxon>Actinomycetota</taxon>
        <taxon>Actinomycetes</taxon>
        <taxon>Micrococcales</taxon>
        <taxon>Microbacteriaceae</taxon>
        <taxon>Microbacterium</taxon>
    </lineage>
</organism>
<feature type="compositionally biased region" description="Low complexity" evidence="1">
    <location>
        <begin position="210"/>
        <end position="234"/>
    </location>
</feature>
<dbReference type="Proteomes" id="UP000244649">
    <property type="component" value="Unassembled WGS sequence"/>
</dbReference>
<feature type="region of interest" description="Disordered" evidence="1">
    <location>
        <begin position="208"/>
        <end position="246"/>
    </location>
</feature>
<sequence length="342" mass="35664">MTLSAAAVLVEPLDLYLHRRARSARALTPGEAVTAAVGLLRGCRRATGRFDATRWWLRADGCPVAVEEAAGPDPVAATAESLAQAAEVSDDPPTRDMLTRARESVLTRPPREWDAVERRLLAHAEPVPLVLGPLTPVEATHAPTAPERAHDETSPLLALIDADLADAVRAAGRGVIERWRSSRALRLGTVVAGVIAVIVVGASLLPGSNAPSSPTAGTTAAPTSAPAPSVAPARPATPPPAAADDRVPLSDDVVTAARQLFAELAACGEGPSCAGSYEEQSSFPREPLLAGAADAEIDLLDDFGGVAVVRVGTDEAAQYVTLIRRKDRWLVRAVRTVADQPS</sequence>
<name>A0A2T7W6Y5_MICTE</name>
<protein>
    <submittedName>
        <fullName evidence="2">Uncharacterized protein</fullName>
    </submittedName>
</protein>
<dbReference type="EMBL" id="QDFT01000039">
    <property type="protein sequence ID" value="PVE65369.1"/>
    <property type="molecule type" value="Genomic_DNA"/>
</dbReference>
<gene>
    <name evidence="2" type="ORF">DC432_13040</name>
</gene>